<evidence type="ECO:0000313" key="2">
    <source>
        <dbReference type="EMBL" id="GFZ19486.1"/>
    </source>
</evidence>
<evidence type="ECO:0000256" key="1">
    <source>
        <dbReference type="SAM" id="MobiDB-lite"/>
    </source>
</evidence>
<keyword evidence="3" id="KW-1185">Reference proteome</keyword>
<dbReference type="OrthoDB" id="1752139at2759"/>
<dbReference type="AlphaFoldDB" id="A0A7J0H8T2"/>
<feature type="compositionally biased region" description="Basic and acidic residues" evidence="1">
    <location>
        <begin position="95"/>
        <end position="122"/>
    </location>
</feature>
<organism evidence="2 3">
    <name type="scientific">Actinidia rufa</name>
    <dbReference type="NCBI Taxonomy" id="165716"/>
    <lineage>
        <taxon>Eukaryota</taxon>
        <taxon>Viridiplantae</taxon>
        <taxon>Streptophyta</taxon>
        <taxon>Embryophyta</taxon>
        <taxon>Tracheophyta</taxon>
        <taxon>Spermatophyta</taxon>
        <taxon>Magnoliopsida</taxon>
        <taxon>eudicotyledons</taxon>
        <taxon>Gunneridae</taxon>
        <taxon>Pentapetalae</taxon>
        <taxon>asterids</taxon>
        <taxon>Ericales</taxon>
        <taxon>Actinidiaceae</taxon>
        <taxon>Actinidia</taxon>
    </lineage>
</organism>
<dbReference type="EMBL" id="BJWL01000028">
    <property type="protein sequence ID" value="GFZ19486.1"/>
    <property type="molecule type" value="Genomic_DNA"/>
</dbReference>
<evidence type="ECO:0000313" key="3">
    <source>
        <dbReference type="Proteomes" id="UP000585474"/>
    </source>
</evidence>
<name>A0A7J0H8T2_9ERIC</name>
<dbReference type="Proteomes" id="UP000585474">
    <property type="component" value="Unassembled WGS sequence"/>
</dbReference>
<protein>
    <submittedName>
        <fullName evidence="2">Uncharacterized protein</fullName>
    </submittedName>
</protein>
<gene>
    <name evidence="2" type="ORF">Acr_28g0001910</name>
</gene>
<accession>A0A7J0H8T2</accession>
<reference evidence="2 3" key="1">
    <citation type="submission" date="2019-07" db="EMBL/GenBank/DDBJ databases">
        <title>De Novo Assembly of kiwifruit Actinidia rufa.</title>
        <authorList>
            <person name="Sugita-Konishi S."/>
            <person name="Sato K."/>
            <person name="Mori E."/>
            <person name="Abe Y."/>
            <person name="Kisaki G."/>
            <person name="Hamano K."/>
            <person name="Suezawa K."/>
            <person name="Otani M."/>
            <person name="Fukuda T."/>
            <person name="Manabe T."/>
            <person name="Gomi K."/>
            <person name="Tabuchi M."/>
            <person name="Akimitsu K."/>
            <person name="Kataoka I."/>
        </authorList>
    </citation>
    <scope>NUCLEOTIDE SEQUENCE [LARGE SCALE GENOMIC DNA]</scope>
    <source>
        <strain evidence="3">cv. Fuchu</strain>
    </source>
</reference>
<feature type="region of interest" description="Disordered" evidence="1">
    <location>
        <begin position="95"/>
        <end position="124"/>
    </location>
</feature>
<comment type="caution">
    <text evidence="2">The sequence shown here is derived from an EMBL/GenBank/DDBJ whole genome shotgun (WGS) entry which is preliminary data.</text>
</comment>
<sequence length="263" mass="28741">MEPKWSTLPCPEPRAQGGTNYWSMLRGQSTSLPGKELTQIMVANNFVKPAQGVGEGLSKRLGGGLGVLGGRGGLAPRRGLGGLGGGFLEQRVRSTRCEDPPRGDRKVRRSESNTEAVSRSDSKTVASGVKPLAKAATALEKVIPEKSITQISSFVAKEQIRRYQTPFTPEIEGMDPLGKFTRPKLTLYDGKLDSRSHISHFRQMMALWNHLDALMCRVFLSSMGDLDLKWSDKLPVGSIGSFYQLTGSFVARFIINTKAMKIG</sequence>
<proteinExistence type="predicted"/>